<dbReference type="EMBL" id="SEYY01000082">
    <property type="protein sequence ID" value="KAB7508059.1"/>
    <property type="molecule type" value="Genomic_DNA"/>
</dbReference>
<evidence type="ECO:0000313" key="2">
    <source>
        <dbReference type="EMBL" id="KAB7508059.1"/>
    </source>
</evidence>
<proteinExistence type="predicted"/>
<name>A0A5N5TPH5_9CRUS</name>
<evidence type="ECO:0000313" key="3">
    <source>
        <dbReference type="Proteomes" id="UP000326759"/>
    </source>
</evidence>
<dbReference type="AlphaFoldDB" id="A0A5N5TPH5"/>
<keyword evidence="3" id="KW-1185">Reference proteome</keyword>
<comment type="caution">
    <text evidence="2">The sequence shown here is derived from an EMBL/GenBank/DDBJ whole genome shotgun (WGS) entry which is preliminary data.</text>
</comment>
<organism evidence="2 3">
    <name type="scientific">Armadillidium nasatum</name>
    <dbReference type="NCBI Taxonomy" id="96803"/>
    <lineage>
        <taxon>Eukaryota</taxon>
        <taxon>Metazoa</taxon>
        <taxon>Ecdysozoa</taxon>
        <taxon>Arthropoda</taxon>
        <taxon>Crustacea</taxon>
        <taxon>Multicrustacea</taxon>
        <taxon>Malacostraca</taxon>
        <taxon>Eumalacostraca</taxon>
        <taxon>Peracarida</taxon>
        <taxon>Isopoda</taxon>
        <taxon>Oniscidea</taxon>
        <taxon>Crinocheta</taxon>
        <taxon>Armadillidiidae</taxon>
        <taxon>Armadillidium</taxon>
    </lineage>
</organism>
<feature type="region of interest" description="Disordered" evidence="1">
    <location>
        <begin position="275"/>
        <end position="304"/>
    </location>
</feature>
<evidence type="ECO:0000256" key="1">
    <source>
        <dbReference type="SAM" id="MobiDB-lite"/>
    </source>
</evidence>
<gene>
    <name evidence="2" type="ORF">Anas_00238</name>
</gene>
<feature type="region of interest" description="Disordered" evidence="1">
    <location>
        <begin position="186"/>
        <end position="225"/>
    </location>
</feature>
<accession>A0A5N5TPH5</accession>
<reference evidence="2 3" key="1">
    <citation type="journal article" date="2019" name="PLoS Biol.">
        <title>Sex chromosomes control vertical transmission of feminizing Wolbachia symbionts in an isopod.</title>
        <authorList>
            <person name="Becking T."/>
            <person name="Chebbi M.A."/>
            <person name="Giraud I."/>
            <person name="Moumen B."/>
            <person name="Laverre T."/>
            <person name="Caubet Y."/>
            <person name="Peccoud J."/>
            <person name="Gilbert C."/>
            <person name="Cordaux R."/>
        </authorList>
    </citation>
    <scope>NUCLEOTIDE SEQUENCE [LARGE SCALE GENOMIC DNA]</scope>
    <source>
        <strain evidence="2">ANa2</strain>
        <tissue evidence="2">Whole body excluding digestive tract and cuticle</tissue>
    </source>
</reference>
<protein>
    <submittedName>
        <fullName evidence="2">Uncharacterized protein</fullName>
    </submittedName>
</protein>
<dbReference type="Proteomes" id="UP000326759">
    <property type="component" value="Unassembled WGS sequence"/>
</dbReference>
<sequence>MDNSGFLNNKATTTTTPLTDALQVKIDDKDVDIDENSSTFNSQDAEWPLPSLINPFNHSRRISFSDESFDNSSEIYVEPKIEEFRPQNSSVPNSDLKSQKSDNWERVSTIDILSQSFQFPNNSEETASNLNLVPNHSTFKPDFIKPEEKNHESSIQEPAPNILLKRSGETIKNDFLERKKLKLKHKEKKTDHFERKKMKLSITSKHSPNHDNENGSPSSTDPSYHLEYLKPNSDILLSNLHMETQTVPNDSPISIPNIGLLQRTSENLEKTKPYSIEASSSTKAAFTEKLTEDSKPPTPQPLSRIMPSFEEEIEQVESSTTGSISLKRYTTSRTSVSKRTTDSVLYSGQGSNVSVCSDDPCGAGVACHPTGKSFLCFCSDGTEVAPREPCPDIRPALILIDNKCNTTCSVDATSDRVTIETSTDCLKLRILEKRI</sequence>